<reference evidence="1 2" key="1">
    <citation type="submission" date="2018-12" db="EMBL/GenBank/DDBJ databases">
        <title>Venturia inaequalis Genome Resource.</title>
        <authorList>
            <person name="Lichtner F.J."/>
        </authorList>
    </citation>
    <scope>NUCLEOTIDE SEQUENCE [LARGE SCALE GENOMIC DNA]</scope>
    <source>
        <strain evidence="1 2">120213</strain>
    </source>
</reference>
<sequence length="360" mass="41230">MDDQMDMDTAPQSAAERMPNELWDKVFGHLVPTEKDRASSIYLSYNITPKFLEPSFKRTLAGKLKLARNLRMTCKKFSYNPLLCDAAFYDLRIYVTMRSLGTLEKLSSHPILNKYVQRVVFVHPMVEERYTEPAAYIQALKDQEAGNERFPFSIGQLKSGHAAYCKAAEIQDFLLKYEYNTCVAECLQKLPNVSRIGIDAMEDDNRCDGKTWFQKHHPDVLLRAIGMDDEDHNAGNEFVYRVLEVLATARAQPEELIFLNGHGLGDNWDWSKAAVYPLAHLKVFGFRLRGAQSADEPSHPNWEQLLRPLQIEAKNLEALFVHIGFDILDYETSLDEVLQLRIPFLKCFHVGRYDISGGAF</sequence>
<name>A0A8H3UPA7_VENIN</name>
<protein>
    <submittedName>
        <fullName evidence="1">Uncharacterized protein</fullName>
    </submittedName>
</protein>
<accession>A0A8H3UPA7</accession>
<comment type="caution">
    <text evidence="1">The sequence shown here is derived from an EMBL/GenBank/DDBJ whole genome shotgun (WGS) entry which is preliminary data.</text>
</comment>
<dbReference type="Proteomes" id="UP000447873">
    <property type="component" value="Unassembled WGS sequence"/>
</dbReference>
<dbReference type="EMBL" id="WNWS01000249">
    <property type="protein sequence ID" value="KAE9973183.1"/>
    <property type="molecule type" value="Genomic_DNA"/>
</dbReference>
<gene>
    <name evidence="1" type="ORF">EG328_004525</name>
</gene>
<dbReference type="AlphaFoldDB" id="A0A8H3UPA7"/>
<proteinExistence type="predicted"/>
<organism evidence="1 2">
    <name type="scientific">Venturia inaequalis</name>
    <name type="common">Apple scab fungus</name>
    <dbReference type="NCBI Taxonomy" id="5025"/>
    <lineage>
        <taxon>Eukaryota</taxon>
        <taxon>Fungi</taxon>
        <taxon>Dikarya</taxon>
        <taxon>Ascomycota</taxon>
        <taxon>Pezizomycotina</taxon>
        <taxon>Dothideomycetes</taxon>
        <taxon>Pleosporomycetidae</taxon>
        <taxon>Venturiales</taxon>
        <taxon>Venturiaceae</taxon>
        <taxon>Venturia</taxon>
    </lineage>
</organism>
<evidence type="ECO:0000313" key="1">
    <source>
        <dbReference type="EMBL" id="KAE9973183.1"/>
    </source>
</evidence>
<evidence type="ECO:0000313" key="2">
    <source>
        <dbReference type="Proteomes" id="UP000447873"/>
    </source>
</evidence>